<dbReference type="AlphaFoldDB" id="A0A314ZAU5"/>
<dbReference type="OrthoDB" id="10004661at2759"/>
<accession>A0A314ZAU5</accession>
<reference evidence="1 2" key="1">
    <citation type="submission" date="2018-02" db="EMBL/GenBank/DDBJ databases">
        <title>Draft genome of wild Prunus yedoensis var. nudiflora.</title>
        <authorList>
            <person name="Baek S."/>
            <person name="Kim J.-H."/>
            <person name="Choi K."/>
            <person name="Kim G.-B."/>
            <person name="Cho A."/>
            <person name="Jang H."/>
            <person name="Shin C.-H."/>
            <person name="Yu H.-J."/>
            <person name="Mun J.-H."/>
        </authorList>
    </citation>
    <scope>NUCLEOTIDE SEQUENCE [LARGE SCALE GENOMIC DNA]</scope>
    <source>
        <strain evidence="2">cv. Jeju island</strain>
        <tissue evidence="1">Leaf</tissue>
    </source>
</reference>
<dbReference type="Pfam" id="PF03321">
    <property type="entry name" value="GH3"/>
    <property type="match status" value="1"/>
</dbReference>
<keyword evidence="2" id="KW-1185">Reference proteome</keyword>
<gene>
    <name evidence="1" type="ORF">Pyn_12517</name>
</gene>
<dbReference type="Proteomes" id="UP000250321">
    <property type="component" value="Unassembled WGS sequence"/>
</dbReference>
<organism evidence="1 2">
    <name type="scientific">Prunus yedoensis var. nudiflora</name>
    <dbReference type="NCBI Taxonomy" id="2094558"/>
    <lineage>
        <taxon>Eukaryota</taxon>
        <taxon>Viridiplantae</taxon>
        <taxon>Streptophyta</taxon>
        <taxon>Embryophyta</taxon>
        <taxon>Tracheophyta</taxon>
        <taxon>Spermatophyta</taxon>
        <taxon>Magnoliopsida</taxon>
        <taxon>eudicotyledons</taxon>
        <taxon>Gunneridae</taxon>
        <taxon>Pentapetalae</taxon>
        <taxon>rosids</taxon>
        <taxon>fabids</taxon>
        <taxon>Rosales</taxon>
        <taxon>Rosaceae</taxon>
        <taxon>Amygdaloideae</taxon>
        <taxon>Amygdaleae</taxon>
        <taxon>Prunus</taxon>
    </lineage>
</organism>
<protein>
    <submittedName>
        <fullName evidence="1">Indole-3-acetic acid-amido synthetase GH3.17</fullName>
    </submittedName>
</protein>
<dbReference type="STRING" id="2094558.A0A314ZAU5"/>
<evidence type="ECO:0000313" key="2">
    <source>
        <dbReference type="Proteomes" id="UP000250321"/>
    </source>
</evidence>
<evidence type="ECO:0000313" key="1">
    <source>
        <dbReference type="EMBL" id="PQP98925.1"/>
    </source>
</evidence>
<sequence>MLPRMIPSYNPNDNEYGLKLLEDLTTNAYEVQQQVLEEILTKNAQTEYLSAFLNGHYDRKDFKKKVPVVNYEDVKPYIERIANGEPSDIISAQKITELLTSSGTSGGQPKMMPSTVEDLDRKTFFYNLLVPVMNKYVDGLDQGKGMYLLFIKPEISTPSGLVARPVLTSYYKSSNFRNRPFNRYNIYTSPDETILCSDSKQSMYCQLLCGLVQRDEVMRVGAVFASAFLRAIKFLEDHWKELCSNIGSGHVSDWITDPSCRNAVSLVLSKPNPDLANLIEHEFNNKSGKV</sequence>
<dbReference type="GO" id="GO:0005737">
    <property type="term" value="C:cytoplasm"/>
    <property type="evidence" value="ECO:0007669"/>
    <property type="project" value="TreeGrafter"/>
</dbReference>
<name>A0A314ZAU5_PRUYE</name>
<proteinExistence type="predicted"/>
<dbReference type="EMBL" id="PJQY01001856">
    <property type="protein sequence ID" value="PQP98925.1"/>
    <property type="molecule type" value="Genomic_DNA"/>
</dbReference>
<dbReference type="InterPro" id="IPR004993">
    <property type="entry name" value="GH3"/>
</dbReference>
<dbReference type="PANTHER" id="PTHR31901:SF33">
    <property type="entry name" value="INDOLE-3-ACETIC ACID-AMIDO SYNTHETASE GH3.17"/>
    <property type="match status" value="1"/>
</dbReference>
<dbReference type="GO" id="GO:0016881">
    <property type="term" value="F:acid-amino acid ligase activity"/>
    <property type="evidence" value="ECO:0007669"/>
    <property type="project" value="TreeGrafter"/>
</dbReference>
<comment type="caution">
    <text evidence="1">The sequence shown here is derived from an EMBL/GenBank/DDBJ whole genome shotgun (WGS) entry which is preliminary data.</text>
</comment>
<dbReference type="PANTHER" id="PTHR31901">
    <property type="entry name" value="GH3 DOMAIN-CONTAINING PROTEIN"/>
    <property type="match status" value="1"/>
</dbReference>